<evidence type="ECO:0000313" key="2">
    <source>
        <dbReference type="EMBL" id="ALG83353.1"/>
    </source>
</evidence>
<evidence type="ECO:0000313" key="3">
    <source>
        <dbReference type="Proteomes" id="UP000063789"/>
    </source>
</evidence>
<sequence length="272" mass="26718">MVLGIIAAVVAALGFGTASVLQARAADQTETAFSAMLQPLFLAGMALDGIGFVGTAVASRTLPLFLSGPIVSSNLVVTAVLAAVLLKVTLTRRDIVGIGVVMVALVTLALTAGSEGHDDPGPVLHWSVLGAGVALLLLGVVAAAVARPRRVAILAAMSSGILFGLMAVGIRIVDGLAPLDLGTLLTDPAAYAVLVCGPGGFYLFTVALQAGSVASAAASLAVGETVVPGVFGAVLLGDQTLPGWGALTVIAFAAAVAGAVTVAMSDGVRVAG</sequence>
<keyword evidence="3" id="KW-1185">Reference proteome</keyword>
<dbReference type="STRING" id="1136941.ACH46_01045"/>
<feature type="transmembrane region" description="Helical" evidence="1">
    <location>
        <begin position="151"/>
        <end position="170"/>
    </location>
</feature>
<dbReference type="KEGG" id="goq:ACH46_01045"/>
<dbReference type="RefSeq" id="WP_062391303.1">
    <property type="nucleotide sequence ID" value="NZ_CP011853.1"/>
</dbReference>
<dbReference type="EMBL" id="CP011853">
    <property type="protein sequence ID" value="ALG83353.1"/>
    <property type="molecule type" value="Genomic_DNA"/>
</dbReference>
<dbReference type="SUPFAM" id="SSF103481">
    <property type="entry name" value="Multidrug resistance efflux transporter EmrE"/>
    <property type="match status" value="1"/>
</dbReference>
<dbReference type="AlphaFoldDB" id="A0A0N9NCZ1"/>
<feature type="transmembrane region" description="Helical" evidence="1">
    <location>
        <begin position="124"/>
        <end position="144"/>
    </location>
</feature>
<name>A0A0N9NCZ1_9ACTN</name>
<feature type="transmembrane region" description="Helical" evidence="1">
    <location>
        <begin position="190"/>
        <end position="210"/>
    </location>
</feature>
<feature type="transmembrane region" description="Helical" evidence="1">
    <location>
        <begin position="243"/>
        <end position="264"/>
    </location>
</feature>
<reference evidence="3" key="1">
    <citation type="submission" date="2015-06" db="EMBL/GenBank/DDBJ databases">
        <title>Complete genome sequence and metabolic analysis of phthalate degradation pathway in Gordonia sp. QH-11.</title>
        <authorList>
            <person name="Jin D."/>
            <person name="Kong X."/>
            <person name="Bai Z."/>
        </authorList>
    </citation>
    <scope>NUCLEOTIDE SEQUENCE [LARGE SCALE GENOMIC DNA]</scope>
    <source>
        <strain evidence="3">QH-11</strain>
    </source>
</reference>
<feature type="transmembrane region" description="Helical" evidence="1">
    <location>
        <begin position="70"/>
        <end position="88"/>
    </location>
</feature>
<keyword evidence="1" id="KW-0812">Transmembrane</keyword>
<protein>
    <submittedName>
        <fullName evidence="2">Membrane protein</fullName>
    </submittedName>
</protein>
<dbReference type="PANTHER" id="PTHR40761">
    <property type="entry name" value="CONSERVED INTEGRAL MEMBRANE ALANINE VALINE AND LEUCINE RICH PROTEIN-RELATED"/>
    <property type="match status" value="1"/>
</dbReference>
<dbReference type="InterPro" id="IPR037185">
    <property type="entry name" value="EmrE-like"/>
</dbReference>
<feature type="transmembrane region" description="Helical" evidence="1">
    <location>
        <begin position="95"/>
        <end position="112"/>
    </location>
</feature>
<reference evidence="2 3" key="2">
    <citation type="journal article" date="2017" name="Int. J. Syst. Evol. Microbiol.">
        <title>Gordonia phthalatica sp. nov., a di-n-butyl phthalate-degrading bacterium isolated from activated sludge.</title>
        <authorList>
            <person name="Jin D."/>
            <person name="Kong X."/>
            <person name="Jia M."/>
            <person name="Yu X."/>
            <person name="Wang X."/>
            <person name="Zhuang X."/>
            <person name="Deng Y."/>
            <person name="Bai Z."/>
        </authorList>
    </citation>
    <scope>NUCLEOTIDE SEQUENCE [LARGE SCALE GENOMIC DNA]</scope>
    <source>
        <strain evidence="2 3">QH-11</strain>
    </source>
</reference>
<organism evidence="2 3">
    <name type="scientific">Gordonia phthalatica</name>
    <dbReference type="NCBI Taxonomy" id="1136941"/>
    <lineage>
        <taxon>Bacteria</taxon>
        <taxon>Bacillati</taxon>
        <taxon>Actinomycetota</taxon>
        <taxon>Actinomycetes</taxon>
        <taxon>Mycobacteriales</taxon>
        <taxon>Gordoniaceae</taxon>
        <taxon>Gordonia</taxon>
    </lineage>
</organism>
<accession>A0A0N9NCZ1</accession>
<dbReference type="PATRIC" id="fig|1136941.3.peg.213"/>
<dbReference type="OrthoDB" id="3837845at2"/>
<keyword evidence="1" id="KW-1133">Transmembrane helix</keyword>
<dbReference type="Proteomes" id="UP000063789">
    <property type="component" value="Chromosome"/>
</dbReference>
<proteinExistence type="predicted"/>
<evidence type="ECO:0000256" key="1">
    <source>
        <dbReference type="SAM" id="Phobius"/>
    </source>
</evidence>
<gene>
    <name evidence="2" type="ORF">ACH46_01045</name>
</gene>
<feature type="transmembrane region" description="Helical" evidence="1">
    <location>
        <begin position="217"/>
        <end position="237"/>
    </location>
</feature>
<dbReference type="PANTHER" id="PTHR40761:SF1">
    <property type="entry name" value="CONSERVED INTEGRAL MEMBRANE ALANINE VALINE AND LEUCINE RICH PROTEIN-RELATED"/>
    <property type="match status" value="1"/>
</dbReference>
<keyword evidence="1" id="KW-0472">Membrane</keyword>